<reference evidence="2 3" key="1">
    <citation type="submission" date="2018-07" db="EMBL/GenBank/DDBJ databases">
        <title>Genomic Encyclopedia of Type Strains, Phase III (KMG-III): the genomes of soil and plant-associated and newly described type strains.</title>
        <authorList>
            <person name="Whitman W."/>
        </authorList>
    </citation>
    <scope>NUCLEOTIDE SEQUENCE [LARGE SCALE GENOMIC DNA]</scope>
    <source>
        <strain evidence="2 3">31-25a</strain>
    </source>
</reference>
<dbReference type="OrthoDB" id="8006063at2"/>
<feature type="domain" description="Spore protein YkvP/CgeB glycosyl transferase-like" evidence="1">
    <location>
        <begin position="182"/>
        <end position="238"/>
    </location>
</feature>
<name>A0A368YVM0_9HYPH</name>
<dbReference type="EMBL" id="QPJM01000005">
    <property type="protein sequence ID" value="RCW83588.1"/>
    <property type="molecule type" value="Genomic_DNA"/>
</dbReference>
<dbReference type="RefSeq" id="WP_114429987.1">
    <property type="nucleotide sequence ID" value="NZ_QPJM01000005.1"/>
</dbReference>
<comment type="caution">
    <text evidence="2">The sequence shown here is derived from an EMBL/GenBank/DDBJ whole genome shotgun (WGS) entry which is preliminary data.</text>
</comment>
<proteinExistence type="predicted"/>
<dbReference type="AlphaFoldDB" id="A0A368YVM0"/>
<organism evidence="2 3">
    <name type="scientific">Phyllobacterium bourgognense</name>
    <dbReference type="NCBI Taxonomy" id="314236"/>
    <lineage>
        <taxon>Bacteria</taxon>
        <taxon>Pseudomonadati</taxon>
        <taxon>Pseudomonadota</taxon>
        <taxon>Alphaproteobacteria</taxon>
        <taxon>Hyphomicrobiales</taxon>
        <taxon>Phyllobacteriaceae</taxon>
        <taxon>Phyllobacterium</taxon>
    </lineage>
</organism>
<sequence>MRIAVVGPKVYFENHYPEGWETNPDILCIDVDEEHYGWLNIVHNFRPDVTLFYRPELYPAEYVSRIPGFRIAFLSEPVPNFWGGQLVETDETRLRLLVYSRLAWDCFHWKVFYDPSKKDTVHKIGFPIDEFHELPINIRWFHPIASGRKRWDVTFVGKSTHHRNRRLDFLRSSPFRFLWIAHGVSGRELATVFKQSKVVLNIHADGEGAMEPRIYLAAACGAIVLTERLSAPPRLFQERIFELNEWSNDSISPYMRDASNLRFDQTSHRSLSVLRFIESRFKRSKTMISPLEVI</sequence>
<evidence type="ECO:0000313" key="3">
    <source>
        <dbReference type="Proteomes" id="UP000253324"/>
    </source>
</evidence>
<dbReference type="InterPro" id="IPR055259">
    <property type="entry name" value="YkvP/CgeB_Glyco_trans-like"/>
</dbReference>
<dbReference type="Proteomes" id="UP000253324">
    <property type="component" value="Unassembled WGS sequence"/>
</dbReference>
<dbReference type="Pfam" id="PF13524">
    <property type="entry name" value="Glyco_trans_1_2"/>
    <property type="match status" value="1"/>
</dbReference>
<protein>
    <recommendedName>
        <fullName evidence="1">Spore protein YkvP/CgeB glycosyl transferase-like domain-containing protein</fullName>
    </recommendedName>
</protein>
<evidence type="ECO:0000259" key="1">
    <source>
        <dbReference type="Pfam" id="PF13524"/>
    </source>
</evidence>
<gene>
    <name evidence="2" type="ORF">C7476_10582</name>
</gene>
<evidence type="ECO:0000313" key="2">
    <source>
        <dbReference type="EMBL" id="RCW83588.1"/>
    </source>
</evidence>
<accession>A0A368YVM0</accession>
<keyword evidence="3" id="KW-1185">Reference proteome</keyword>